<evidence type="ECO:0000259" key="3">
    <source>
        <dbReference type="PROSITE" id="PS50883"/>
    </source>
</evidence>
<dbReference type="SUPFAM" id="SSF55785">
    <property type="entry name" value="PYP-like sensor domain (PAS domain)"/>
    <property type="match status" value="1"/>
</dbReference>
<dbReference type="Pfam" id="PF08447">
    <property type="entry name" value="PAS_3"/>
    <property type="match status" value="1"/>
</dbReference>
<feature type="domain" description="PAS" evidence="1">
    <location>
        <begin position="118"/>
        <end position="188"/>
    </location>
</feature>
<dbReference type="CDD" id="cd00130">
    <property type="entry name" value="PAS"/>
    <property type="match status" value="1"/>
</dbReference>
<dbReference type="Pfam" id="PF00990">
    <property type="entry name" value="GGDEF"/>
    <property type="match status" value="1"/>
</dbReference>
<dbReference type="SUPFAM" id="SSF141868">
    <property type="entry name" value="EAL domain-like"/>
    <property type="match status" value="1"/>
</dbReference>
<dbReference type="CDD" id="cd01948">
    <property type="entry name" value="EAL"/>
    <property type="match status" value="1"/>
</dbReference>
<dbReference type="SUPFAM" id="SSF55073">
    <property type="entry name" value="Nucleotide cyclase"/>
    <property type="match status" value="1"/>
</dbReference>
<dbReference type="InterPro" id="IPR000700">
    <property type="entry name" value="PAS-assoc_C"/>
</dbReference>
<dbReference type="InterPro" id="IPR035965">
    <property type="entry name" value="PAS-like_dom_sf"/>
</dbReference>
<dbReference type="InterPro" id="IPR035919">
    <property type="entry name" value="EAL_sf"/>
</dbReference>
<feature type="domain" description="PAC" evidence="2">
    <location>
        <begin position="191"/>
        <end position="243"/>
    </location>
</feature>
<dbReference type="InterPro" id="IPR052155">
    <property type="entry name" value="Biofilm_reg_signaling"/>
</dbReference>
<dbReference type="InterPro" id="IPR043128">
    <property type="entry name" value="Rev_trsase/Diguanyl_cyclase"/>
</dbReference>
<reference evidence="6" key="1">
    <citation type="journal article" date="2019" name="Int. J. Syst. Evol. Microbiol.">
        <title>The Global Catalogue of Microorganisms (GCM) 10K type strain sequencing project: providing services to taxonomists for standard genome sequencing and annotation.</title>
        <authorList>
            <consortium name="The Broad Institute Genomics Platform"/>
            <consortium name="The Broad Institute Genome Sequencing Center for Infectious Disease"/>
            <person name="Wu L."/>
            <person name="Ma J."/>
        </authorList>
    </citation>
    <scope>NUCLEOTIDE SEQUENCE [LARGE SCALE GENOMIC DNA]</scope>
    <source>
        <strain evidence="6">JCM 17695</strain>
    </source>
</reference>
<feature type="domain" description="GGDEF" evidence="4">
    <location>
        <begin position="271"/>
        <end position="402"/>
    </location>
</feature>
<dbReference type="PANTHER" id="PTHR44757">
    <property type="entry name" value="DIGUANYLATE CYCLASE DGCP"/>
    <property type="match status" value="1"/>
</dbReference>
<sequence length="663" mass="70604">MDPAELPGRWAAAASRIVFVPLGRAEVEREFAVLAERVTTHPAEVGARLVELGYRLPECLRVTVELLGELAEVDGAVLAALAAGFTEASRDRLFAEQEDLHAALRRAKDNVERSLKASEARFTEVFDTSALGMLITDLGGGVVRANEAIETMLGYAHGTLFRKRFEELLHPEDRAYLRSRYAELAAGQSDLRERTRLQRVDGDTVWTRMAVSVLRDDSGLPDHYVTMVEDISDLHLLEHRITYQGTHDMLTGLPNRSAFTSRLEEAIGVGAEVSVLHLSLEDFAVVNDGVGRHAGDRLLTTVASRLAELVEEEDAVVARIADHEFAILLRSADAGAAIAAEVNGALEEPTYVDGTGIAASATIAVVVRPRADTRPADLLRATDITIRELRMRGRRQWGLVDVAEVDRRVQRWSLTAAIPGAWENGELDVDFTPVVSLASGGLVAARAALRWDSPTRGLVPGDVCAGLLADTGMGVSIGRWLLSRAAERVQALRDKVGEAPRLYVELPADLAADADLVAAVRLVSAETGLAVDQVDIGVPIAAASVPDGPAAENIGVLAELGVRVVLTDFGAGDLSCAADLPIAAVRASTAIATRIASDLADGTPSLVSDTVCAAVPLLRRRGASVIVPGLTDPSTARWWTDAGADLGHGPLYGQPGPVEDLLG</sequence>
<keyword evidence="6" id="KW-1185">Reference proteome</keyword>
<dbReference type="InterPro" id="IPR001610">
    <property type="entry name" value="PAC"/>
</dbReference>
<accession>A0ABW2TKI7</accession>
<dbReference type="InterPro" id="IPR013655">
    <property type="entry name" value="PAS_fold_3"/>
</dbReference>
<dbReference type="Proteomes" id="UP001596512">
    <property type="component" value="Unassembled WGS sequence"/>
</dbReference>
<dbReference type="Pfam" id="PF00563">
    <property type="entry name" value="EAL"/>
    <property type="match status" value="1"/>
</dbReference>
<dbReference type="NCBIfam" id="TIGR00254">
    <property type="entry name" value="GGDEF"/>
    <property type="match status" value="1"/>
</dbReference>
<dbReference type="PROSITE" id="PS50112">
    <property type="entry name" value="PAS"/>
    <property type="match status" value="1"/>
</dbReference>
<feature type="domain" description="EAL" evidence="3">
    <location>
        <begin position="411"/>
        <end position="663"/>
    </location>
</feature>
<evidence type="ECO:0000259" key="2">
    <source>
        <dbReference type="PROSITE" id="PS50113"/>
    </source>
</evidence>
<dbReference type="SMART" id="SM00052">
    <property type="entry name" value="EAL"/>
    <property type="match status" value="1"/>
</dbReference>
<dbReference type="PROSITE" id="PS50887">
    <property type="entry name" value="GGDEF"/>
    <property type="match status" value="1"/>
</dbReference>
<organism evidence="5 6">
    <name type="scientific">Actinokineospora soli</name>
    <dbReference type="NCBI Taxonomy" id="1048753"/>
    <lineage>
        <taxon>Bacteria</taxon>
        <taxon>Bacillati</taxon>
        <taxon>Actinomycetota</taxon>
        <taxon>Actinomycetes</taxon>
        <taxon>Pseudonocardiales</taxon>
        <taxon>Pseudonocardiaceae</taxon>
        <taxon>Actinokineospora</taxon>
    </lineage>
</organism>
<evidence type="ECO:0000313" key="5">
    <source>
        <dbReference type="EMBL" id="MFC7614041.1"/>
    </source>
</evidence>
<dbReference type="PANTHER" id="PTHR44757:SF2">
    <property type="entry name" value="BIOFILM ARCHITECTURE MAINTENANCE PROTEIN MBAA"/>
    <property type="match status" value="1"/>
</dbReference>
<dbReference type="InterPro" id="IPR001633">
    <property type="entry name" value="EAL_dom"/>
</dbReference>
<dbReference type="SMART" id="SM00086">
    <property type="entry name" value="PAC"/>
    <property type="match status" value="1"/>
</dbReference>
<dbReference type="InterPro" id="IPR000160">
    <property type="entry name" value="GGDEF_dom"/>
</dbReference>
<name>A0ABW2TKI7_9PSEU</name>
<evidence type="ECO:0000313" key="6">
    <source>
        <dbReference type="Proteomes" id="UP001596512"/>
    </source>
</evidence>
<proteinExistence type="predicted"/>
<dbReference type="Gene3D" id="3.30.70.270">
    <property type="match status" value="1"/>
</dbReference>
<gene>
    <name evidence="5" type="ORF">ACFQV2_11270</name>
</gene>
<evidence type="ECO:0000259" key="4">
    <source>
        <dbReference type="PROSITE" id="PS50887"/>
    </source>
</evidence>
<dbReference type="Gene3D" id="3.20.20.450">
    <property type="entry name" value="EAL domain"/>
    <property type="match status" value="1"/>
</dbReference>
<dbReference type="InterPro" id="IPR029787">
    <property type="entry name" value="Nucleotide_cyclase"/>
</dbReference>
<dbReference type="InterPro" id="IPR000014">
    <property type="entry name" value="PAS"/>
</dbReference>
<dbReference type="SMART" id="SM00267">
    <property type="entry name" value="GGDEF"/>
    <property type="match status" value="1"/>
</dbReference>
<dbReference type="EMBL" id="JBHTEY010000004">
    <property type="protein sequence ID" value="MFC7614041.1"/>
    <property type="molecule type" value="Genomic_DNA"/>
</dbReference>
<comment type="caution">
    <text evidence="5">The sequence shown here is derived from an EMBL/GenBank/DDBJ whole genome shotgun (WGS) entry which is preliminary data.</text>
</comment>
<protein>
    <submittedName>
        <fullName evidence="5">EAL domain-containing protein</fullName>
    </submittedName>
</protein>
<dbReference type="Gene3D" id="3.30.450.20">
    <property type="entry name" value="PAS domain"/>
    <property type="match status" value="1"/>
</dbReference>
<dbReference type="NCBIfam" id="TIGR00229">
    <property type="entry name" value="sensory_box"/>
    <property type="match status" value="1"/>
</dbReference>
<dbReference type="SMART" id="SM00091">
    <property type="entry name" value="PAS"/>
    <property type="match status" value="1"/>
</dbReference>
<dbReference type="CDD" id="cd01949">
    <property type="entry name" value="GGDEF"/>
    <property type="match status" value="1"/>
</dbReference>
<dbReference type="PROSITE" id="PS50883">
    <property type="entry name" value="EAL"/>
    <property type="match status" value="1"/>
</dbReference>
<dbReference type="PROSITE" id="PS50113">
    <property type="entry name" value="PAC"/>
    <property type="match status" value="1"/>
</dbReference>
<evidence type="ECO:0000259" key="1">
    <source>
        <dbReference type="PROSITE" id="PS50112"/>
    </source>
</evidence>